<feature type="compositionally biased region" description="Basic residues" evidence="1">
    <location>
        <begin position="159"/>
        <end position="184"/>
    </location>
</feature>
<feature type="compositionally biased region" description="Basic and acidic residues" evidence="1">
    <location>
        <begin position="80"/>
        <end position="93"/>
    </location>
</feature>
<protein>
    <submittedName>
        <fullName evidence="2">Porphobilinogen synthase</fullName>
        <ecNumber evidence="2">4.2.1.24</ecNumber>
    </submittedName>
</protein>
<name>A0A6J4RL54_9ACTN</name>
<feature type="region of interest" description="Disordered" evidence="1">
    <location>
        <begin position="43"/>
        <end position="112"/>
    </location>
</feature>
<accession>A0A6J4RL54</accession>
<feature type="non-terminal residue" evidence="2">
    <location>
        <position position="324"/>
    </location>
</feature>
<organism evidence="2">
    <name type="scientific">uncultured Solirubrobacteraceae bacterium</name>
    <dbReference type="NCBI Taxonomy" id="1162706"/>
    <lineage>
        <taxon>Bacteria</taxon>
        <taxon>Bacillati</taxon>
        <taxon>Actinomycetota</taxon>
        <taxon>Thermoleophilia</taxon>
        <taxon>Solirubrobacterales</taxon>
        <taxon>Solirubrobacteraceae</taxon>
        <taxon>environmental samples</taxon>
    </lineage>
</organism>
<dbReference type="GO" id="GO:0004655">
    <property type="term" value="F:porphobilinogen synthase activity"/>
    <property type="evidence" value="ECO:0007669"/>
    <property type="project" value="UniProtKB-EC"/>
</dbReference>
<feature type="compositionally biased region" description="Basic residues" evidence="1">
    <location>
        <begin position="303"/>
        <end position="324"/>
    </location>
</feature>
<evidence type="ECO:0000313" key="2">
    <source>
        <dbReference type="EMBL" id="CAA9470550.1"/>
    </source>
</evidence>
<evidence type="ECO:0000256" key="1">
    <source>
        <dbReference type="SAM" id="MobiDB-lite"/>
    </source>
</evidence>
<reference evidence="2" key="1">
    <citation type="submission" date="2020-02" db="EMBL/GenBank/DDBJ databases">
        <authorList>
            <person name="Meier V. D."/>
        </authorList>
    </citation>
    <scope>NUCLEOTIDE SEQUENCE</scope>
    <source>
        <strain evidence="2">AVDCRST_MAG69</strain>
    </source>
</reference>
<feature type="non-terminal residue" evidence="2">
    <location>
        <position position="1"/>
    </location>
</feature>
<sequence>GFSRHPHATAPAHGVPALHGPRDRAVGLPAGLSALHLRLDHRPHADPVDARSRPPGDRGGSRGGALGAGPRHPGRPALRAARDQGRGGVERLGRRGHRPAGHPRHQGRLPGAARLLRPLPLRVHDPWSLRRALGDVGGQRRDARAARPHRGLPGQSGSRRGRSERHDGRARRRAAPGPRRRGPRGHPDHRLQREVRFRLLRAVPRGRRLGARLRRPPQLPDGPGQRRRGGARGGPRRVRGRRHGHGQAGPRLPRRDPQGQGRHGAPGGRVQRLGRIRHDQGGRRARPARRAGRRPRGADRHPPRGRRHRHHLPRQGRRQMARAV</sequence>
<feature type="compositionally biased region" description="Basic residues" evidence="1">
    <location>
        <begin position="225"/>
        <end position="245"/>
    </location>
</feature>
<feature type="compositionally biased region" description="Basic residues" evidence="1">
    <location>
        <begin position="283"/>
        <end position="295"/>
    </location>
</feature>
<dbReference type="EC" id="4.2.1.24" evidence="2"/>
<feature type="compositionally biased region" description="Basic and acidic residues" evidence="1">
    <location>
        <begin position="185"/>
        <end position="197"/>
    </location>
</feature>
<proteinExistence type="predicted"/>
<feature type="compositionally biased region" description="Basic residues" evidence="1">
    <location>
        <begin position="94"/>
        <end position="107"/>
    </location>
</feature>
<gene>
    <name evidence="2" type="ORF">AVDCRST_MAG69-52</name>
</gene>
<dbReference type="AlphaFoldDB" id="A0A6J4RL54"/>
<feature type="region of interest" description="Disordered" evidence="1">
    <location>
        <begin position="1"/>
        <end position="26"/>
    </location>
</feature>
<keyword evidence="2" id="KW-0456">Lyase</keyword>
<feature type="compositionally biased region" description="Basic residues" evidence="1">
    <location>
        <begin position="204"/>
        <end position="215"/>
    </location>
</feature>
<dbReference type="EMBL" id="CADCVP010000007">
    <property type="protein sequence ID" value="CAA9470550.1"/>
    <property type="molecule type" value="Genomic_DNA"/>
</dbReference>
<feature type="compositionally biased region" description="Basic and acidic residues" evidence="1">
    <location>
        <begin position="43"/>
        <end position="60"/>
    </location>
</feature>
<feature type="region of interest" description="Disordered" evidence="1">
    <location>
        <begin position="134"/>
        <end position="324"/>
    </location>
</feature>